<dbReference type="InterPro" id="IPR035919">
    <property type="entry name" value="EAL_sf"/>
</dbReference>
<dbReference type="RefSeq" id="WP_170842567.1">
    <property type="nucleotide sequence ID" value="NZ_FNIT01000004.1"/>
</dbReference>
<dbReference type="InterPro" id="IPR052155">
    <property type="entry name" value="Biofilm_reg_signaling"/>
</dbReference>
<keyword evidence="1" id="KW-0472">Membrane</keyword>
<dbReference type="SUPFAM" id="SSF55073">
    <property type="entry name" value="Nucleotide cyclase"/>
    <property type="match status" value="1"/>
</dbReference>
<dbReference type="Pfam" id="PF00563">
    <property type="entry name" value="EAL"/>
    <property type="match status" value="1"/>
</dbReference>
<dbReference type="PROSITE" id="PS50883">
    <property type="entry name" value="EAL"/>
    <property type="match status" value="1"/>
</dbReference>
<feature type="transmembrane region" description="Helical" evidence="1">
    <location>
        <begin position="173"/>
        <end position="196"/>
    </location>
</feature>
<dbReference type="PANTHER" id="PTHR44757:SF2">
    <property type="entry name" value="BIOFILM ARCHITECTURE MAINTENANCE PROTEIN MBAA"/>
    <property type="match status" value="1"/>
</dbReference>
<dbReference type="SMART" id="SM00052">
    <property type="entry name" value="EAL"/>
    <property type="match status" value="1"/>
</dbReference>
<evidence type="ECO:0000256" key="1">
    <source>
        <dbReference type="SAM" id="Phobius"/>
    </source>
</evidence>
<dbReference type="EMBL" id="FNIT01000004">
    <property type="protein sequence ID" value="SDO23538.1"/>
    <property type="molecule type" value="Genomic_DNA"/>
</dbReference>
<dbReference type="CDD" id="cd01949">
    <property type="entry name" value="GGDEF"/>
    <property type="match status" value="1"/>
</dbReference>
<dbReference type="InterPro" id="IPR043128">
    <property type="entry name" value="Rev_trsase/Diguanyl_cyclase"/>
</dbReference>
<keyword evidence="1" id="KW-0812">Transmembrane</keyword>
<proteinExistence type="predicted"/>
<reference evidence="4 5" key="1">
    <citation type="submission" date="2016-10" db="EMBL/GenBank/DDBJ databases">
        <authorList>
            <person name="de Groot N.N."/>
        </authorList>
    </citation>
    <scope>NUCLEOTIDE SEQUENCE [LARGE SCALE GENOMIC DNA]</scope>
    <source>
        <strain evidence="5">L7-484,KACC 16230,DSM 25025</strain>
    </source>
</reference>
<dbReference type="SMART" id="SM00267">
    <property type="entry name" value="GGDEF"/>
    <property type="match status" value="1"/>
</dbReference>
<dbReference type="AlphaFoldDB" id="A0A1H0HWF6"/>
<evidence type="ECO:0000259" key="2">
    <source>
        <dbReference type="PROSITE" id="PS50883"/>
    </source>
</evidence>
<keyword evidence="1" id="KW-1133">Transmembrane helix</keyword>
<dbReference type="Proteomes" id="UP000198793">
    <property type="component" value="Unassembled WGS sequence"/>
</dbReference>
<dbReference type="InterPro" id="IPR029787">
    <property type="entry name" value="Nucleotide_cyclase"/>
</dbReference>
<dbReference type="Pfam" id="PF00990">
    <property type="entry name" value="GGDEF"/>
    <property type="match status" value="1"/>
</dbReference>
<dbReference type="CDD" id="cd01948">
    <property type="entry name" value="EAL"/>
    <property type="match status" value="1"/>
</dbReference>
<evidence type="ECO:0000259" key="3">
    <source>
        <dbReference type="PROSITE" id="PS50887"/>
    </source>
</evidence>
<dbReference type="PROSITE" id="PS50887">
    <property type="entry name" value="GGDEF"/>
    <property type="match status" value="1"/>
</dbReference>
<name>A0A1H0HWF6_9HYPH</name>
<dbReference type="Gene3D" id="3.30.70.270">
    <property type="match status" value="1"/>
</dbReference>
<accession>A0A1H0HWF6</accession>
<feature type="domain" description="GGDEF" evidence="3">
    <location>
        <begin position="231"/>
        <end position="365"/>
    </location>
</feature>
<dbReference type="NCBIfam" id="TIGR00254">
    <property type="entry name" value="GGDEF"/>
    <property type="match status" value="1"/>
</dbReference>
<gene>
    <name evidence="4" type="ORF">SAMN05192530_104321</name>
</gene>
<keyword evidence="5" id="KW-1185">Reference proteome</keyword>
<dbReference type="SUPFAM" id="SSF141868">
    <property type="entry name" value="EAL domain-like"/>
    <property type="match status" value="1"/>
</dbReference>
<dbReference type="InterPro" id="IPR000160">
    <property type="entry name" value="GGDEF_dom"/>
</dbReference>
<sequence>MIHRARLSLPRRFRTLRYGLIGATGLLAVLAVAGTSLAVSYQRSIDEAGRYNRTFDAGQTALEIVRLQLSIAEAARDGVEPVKLRYAILRNRVGLIESGIFPVAEMRGELLPLLRNAVRELEPLIARLPEAAAISRAGAIVGPLIQPLVRMTSMAHAQAGDRIAENQVRLRHLLAGLCAMTMMLVLVGAALIAFVLRQNARLDHTVRRDALTGIANRLSFGARLGTLARTGERTVILVDVDHFKTLNDTHGHDIGDLVLTRVSQRLRAAAPDAAEIARIGGDEFALLYEGEEAGRRSRAACQRILARMGEPVLTDGREIAVGVTLGFASAAGDDEEGEAGLLKDADIALYEAKLAGRGRAVEFRPEMKHAFLYRRRLQEDLRGAIERGEMHLAFQPVVDLRTTRTRGFEALLRWRHPEFGAISPAEFIPLAEENAQILEIGRWVIAEAARAARPWPETVFVAVNVSTRQFADGGLVDHIRDVLAETGLAPNRFVVEITETVLIDNDEAALRTMGVLRALGCRVSLDDFGTGYSSLGYLSRFPFDKLKIDRSFLANGRIGENGLAIISTMCTLARRLRLDVVAEGIETEEQRLLVSRAGCGLGQGYLFGRPESAADALLRLQREEVDDRLALRAGGGTVRPVPAALSA</sequence>
<dbReference type="InterPro" id="IPR001633">
    <property type="entry name" value="EAL_dom"/>
</dbReference>
<feature type="domain" description="EAL" evidence="2">
    <location>
        <begin position="374"/>
        <end position="624"/>
    </location>
</feature>
<dbReference type="Gene3D" id="3.20.20.450">
    <property type="entry name" value="EAL domain"/>
    <property type="match status" value="1"/>
</dbReference>
<dbReference type="STRING" id="1166073.SAMN05192530_104321"/>
<evidence type="ECO:0000313" key="4">
    <source>
        <dbReference type="EMBL" id="SDO23538.1"/>
    </source>
</evidence>
<protein>
    <submittedName>
        <fullName evidence="4">Diguanylate cyclase (GGDEF) domain-containing protein</fullName>
    </submittedName>
</protein>
<dbReference type="PANTHER" id="PTHR44757">
    <property type="entry name" value="DIGUANYLATE CYCLASE DGCP"/>
    <property type="match status" value="1"/>
</dbReference>
<evidence type="ECO:0000313" key="5">
    <source>
        <dbReference type="Proteomes" id="UP000198793"/>
    </source>
</evidence>
<organism evidence="4 5">
    <name type="scientific">Aureimonas jatrophae</name>
    <dbReference type="NCBI Taxonomy" id="1166073"/>
    <lineage>
        <taxon>Bacteria</taxon>
        <taxon>Pseudomonadati</taxon>
        <taxon>Pseudomonadota</taxon>
        <taxon>Alphaproteobacteria</taxon>
        <taxon>Hyphomicrobiales</taxon>
        <taxon>Aurantimonadaceae</taxon>
        <taxon>Aureimonas</taxon>
    </lineage>
</organism>